<organism evidence="3 4">
    <name type="scientific">Handelsmanbacteria sp. (strain RIFCSPLOWO2_12_FULL_64_10)</name>
    <dbReference type="NCBI Taxonomy" id="1817868"/>
    <lineage>
        <taxon>Bacteria</taxon>
        <taxon>Candidatus Handelsmaniibacteriota</taxon>
    </lineage>
</organism>
<feature type="compositionally biased region" description="Basic and acidic residues" evidence="1">
    <location>
        <begin position="147"/>
        <end position="171"/>
    </location>
</feature>
<dbReference type="Proteomes" id="UP000178606">
    <property type="component" value="Unassembled WGS sequence"/>
</dbReference>
<dbReference type="Pfam" id="PF02577">
    <property type="entry name" value="BFN_dom"/>
    <property type="match status" value="1"/>
</dbReference>
<reference evidence="3 4" key="1">
    <citation type="journal article" date="2016" name="Nat. Commun.">
        <title>Thousands of microbial genomes shed light on interconnected biogeochemical processes in an aquifer system.</title>
        <authorList>
            <person name="Anantharaman K."/>
            <person name="Brown C.T."/>
            <person name="Hug L.A."/>
            <person name="Sharon I."/>
            <person name="Castelle C.J."/>
            <person name="Probst A.J."/>
            <person name="Thomas B.C."/>
            <person name="Singh A."/>
            <person name="Wilkins M.J."/>
            <person name="Karaoz U."/>
            <person name="Brodie E.L."/>
            <person name="Williams K.H."/>
            <person name="Hubbard S.S."/>
            <person name="Banfield J.F."/>
        </authorList>
    </citation>
    <scope>NUCLEOTIDE SEQUENCE [LARGE SCALE GENOMIC DNA]</scope>
    <source>
        <strain evidence="4">RIFCSPLOWO2_12_FULL_64_10</strain>
    </source>
</reference>
<dbReference type="EMBL" id="MFKF01000131">
    <property type="protein sequence ID" value="OGG52872.1"/>
    <property type="molecule type" value="Genomic_DNA"/>
</dbReference>
<accession>A0A1F6CVI2</accession>
<comment type="caution">
    <text evidence="3">The sequence shown here is derived from an EMBL/GenBank/DDBJ whole genome shotgun (WGS) entry which is preliminary data.</text>
</comment>
<dbReference type="InterPro" id="IPR036104">
    <property type="entry name" value="BFN_sf"/>
</dbReference>
<dbReference type="AlphaFoldDB" id="A0A1F6CVI2"/>
<feature type="region of interest" description="Disordered" evidence="1">
    <location>
        <begin position="138"/>
        <end position="171"/>
    </location>
</feature>
<dbReference type="PANTHER" id="PTHR15160">
    <property type="entry name" value="VON HIPPEL-LINDAU PROTEIN"/>
    <property type="match status" value="1"/>
</dbReference>
<dbReference type="GO" id="GO:0004518">
    <property type="term" value="F:nuclease activity"/>
    <property type="evidence" value="ECO:0007669"/>
    <property type="project" value="InterPro"/>
</dbReference>
<evidence type="ECO:0000313" key="4">
    <source>
        <dbReference type="Proteomes" id="UP000178606"/>
    </source>
</evidence>
<evidence type="ECO:0000259" key="2">
    <source>
        <dbReference type="PROSITE" id="PS51658"/>
    </source>
</evidence>
<dbReference type="PANTHER" id="PTHR15160:SF1">
    <property type="entry name" value="VON HIPPEL-LINDAU DISEASE TUMOR SUPPRESSOR"/>
    <property type="match status" value="1"/>
</dbReference>
<sequence length="171" mass="18825">MRAEVKSVWTPDPRINVVFLKSLKTQRVLPVWIGPHEAEAIQMKLSGVTFPKPLTHDLLKSLIEVAGAKVRYVLVDALRATDGRDSGTYFAKIMLSLKGGGSVEVDSRTSDAIALSVRTGTPIYVSAGIMEGNSIADEKELESELMGEEKKTQKPSEKTEKKEKKAGKDYY</sequence>
<evidence type="ECO:0000256" key="1">
    <source>
        <dbReference type="SAM" id="MobiDB-lite"/>
    </source>
</evidence>
<name>A0A1F6CVI2_HANXR</name>
<evidence type="ECO:0000313" key="3">
    <source>
        <dbReference type="EMBL" id="OGG52872.1"/>
    </source>
</evidence>
<feature type="domain" description="BFN" evidence="2">
    <location>
        <begin position="1"/>
        <end position="137"/>
    </location>
</feature>
<dbReference type="SUPFAM" id="SSF103256">
    <property type="entry name" value="Hypothetical protein TM0160"/>
    <property type="match status" value="1"/>
</dbReference>
<proteinExistence type="predicted"/>
<dbReference type="InterPro" id="IPR003729">
    <property type="entry name" value="Bi_nuclease_dom"/>
</dbReference>
<gene>
    <name evidence="3" type="ORF">A3F84_06505</name>
</gene>
<dbReference type="Gene3D" id="3.10.690.10">
    <property type="entry name" value="Bifunctional nuclease domain"/>
    <property type="match status" value="1"/>
</dbReference>
<protein>
    <recommendedName>
        <fullName evidence="2">BFN domain-containing protein</fullName>
    </recommendedName>
</protein>
<dbReference type="PROSITE" id="PS51658">
    <property type="entry name" value="BFN"/>
    <property type="match status" value="1"/>
</dbReference>